<gene>
    <name evidence="2" type="ORF">KDAU_01720</name>
</gene>
<dbReference type="PANTHER" id="PTHR14087">
    <property type="entry name" value="THYMOCYTE NUCLEAR PROTEIN 1"/>
    <property type="match status" value="1"/>
</dbReference>
<sequence length="137" mass="15536">MAYFLAKTDPETYSIERFASEKETVWDGVRNAQAVRVIQTMHPGDMVLIYHSMSAAAIVGLARVTSDPRPAVDDARSWVVDMAFVRQFPQPVTLKAIKETHLFDDWSLIRQSRLSTMAVPDTFVAWFQKQYPANALT</sequence>
<dbReference type="Gene3D" id="3.10.590.10">
    <property type="entry name" value="ph1033 like domains"/>
    <property type="match status" value="1"/>
</dbReference>
<dbReference type="EMBL" id="BIFQ01000001">
    <property type="protein sequence ID" value="GCE02843.1"/>
    <property type="molecule type" value="Genomic_DNA"/>
</dbReference>
<organism evidence="2 3">
    <name type="scientific">Dictyobacter aurantiacus</name>
    <dbReference type="NCBI Taxonomy" id="1936993"/>
    <lineage>
        <taxon>Bacteria</taxon>
        <taxon>Bacillati</taxon>
        <taxon>Chloroflexota</taxon>
        <taxon>Ktedonobacteria</taxon>
        <taxon>Ktedonobacterales</taxon>
        <taxon>Dictyobacteraceae</taxon>
        <taxon>Dictyobacter</taxon>
    </lineage>
</organism>
<dbReference type="OrthoDB" id="9791347at2"/>
<evidence type="ECO:0000313" key="2">
    <source>
        <dbReference type="EMBL" id="GCE02843.1"/>
    </source>
</evidence>
<dbReference type="Proteomes" id="UP000287224">
    <property type="component" value="Unassembled WGS sequence"/>
</dbReference>
<dbReference type="InterPro" id="IPR052181">
    <property type="entry name" value="5hmC_binding"/>
</dbReference>
<dbReference type="SUPFAM" id="SSF88697">
    <property type="entry name" value="PUA domain-like"/>
    <property type="match status" value="1"/>
</dbReference>
<evidence type="ECO:0000259" key="1">
    <source>
        <dbReference type="Pfam" id="PF01878"/>
    </source>
</evidence>
<reference evidence="3" key="1">
    <citation type="submission" date="2018-12" db="EMBL/GenBank/DDBJ databases">
        <title>Tengunoibacter tsumagoiensis gen. nov., sp. nov., Dictyobacter kobayashii sp. nov., D. alpinus sp. nov., and D. joshuensis sp. nov. and description of Dictyobacteraceae fam. nov. within the order Ktedonobacterales isolated from Tengu-no-mugimeshi.</title>
        <authorList>
            <person name="Wang C.M."/>
            <person name="Zheng Y."/>
            <person name="Sakai Y."/>
            <person name="Toyoda A."/>
            <person name="Minakuchi Y."/>
            <person name="Abe K."/>
            <person name="Yokota A."/>
            <person name="Yabe S."/>
        </authorList>
    </citation>
    <scope>NUCLEOTIDE SEQUENCE [LARGE SCALE GENOMIC DNA]</scope>
    <source>
        <strain evidence="3">S-27</strain>
    </source>
</reference>
<dbReference type="PANTHER" id="PTHR14087:SF7">
    <property type="entry name" value="THYMOCYTE NUCLEAR PROTEIN 1"/>
    <property type="match status" value="1"/>
</dbReference>
<keyword evidence="3" id="KW-1185">Reference proteome</keyword>
<dbReference type="RefSeq" id="WP_126594181.1">
    <property type="nucleotide sequence ID" value="NZ_BIFQ01000001.1"/>
</dbReference>
<feature type="domain" description="EVE" evidence="1">
    <location>
        <begin position="2"/>
        <end position="125"/>
    </location>
</feature>
<accession>A0A401Z7L7</accession>
<comment type="caution">
    <text evidence="2">The sequence shown here is derived from an EMBL/GenBank/DDBJ whole genome shotgun (WGS) entry which is preliminary data.</text>
</comment>
<name>A0A401Z7L7_9CHLR</name>
<proteinExistence type="predicted"/>
<protein>
    <submittedName>
        <fullName evidence="2">Ubiquinol-cytochrome c reductase</fullName>
    </submittedName>
</protein>
<evidence type="ECO:0000313" key="3">
    <source>
        <dbReference type="Proteomes" id="UP000287224"/>
    </source>
</evidence>
<dbReference type="InterPro" id="IPR002740">
    <property type="entry name" value="EVE_domain"/>
</dbReference>
<dbReference type="Pfam" id="PF01878">
    <property type="entry name" value="EVE"/>
    <property type="match status" value="1"/>
</dbReference>
<dbReference type="InterPro" id="IPR015947">
    <property type="entry name" value="PUA-like_sf"/>
</dbReference>
<dbReference type="AlphaFoldDB" id="A0A401Z7L7"/>